<dbReference type="AlphaFoldDB" id="A0A3L7E2W5"/>
<keyword evidence="3" id="KW-1185">Reference proteome</keyword>
<feature type="transmembrane region" description="Helical" evidence="1">
    <location>
        <begin position="44"/>
        <end position="62"/>
    </location>
</feature>
<evidence type="ECO:0000313" key="3">
    <source>
        <dbReference type="Proteomes" id="UP000265509"/>
    </source>
</evidence>
<gene>
    <name evidence="2" type="ORF">DWB85_06240</name>
</gene>
<name>A0A3L7E2W5_9GAMM</name>
<evidence type="ECO:0000313" key="2">
    <source>
        <dbReference type="EMBL" id="RLQ22582.1"/>
    </source>
</evidence>
<keyword evidence="1" id="KW-1133">Transmembrane helix</keyword>
<sequence length="135" mass="15412">MTEAEISFQISEYLNRIWTLQQWWASISIGVLVMAHLASKRLNLFLVLISLGLYTSYTLYMAQMSRVNIETVWALATDLEALIQSGAVNSNNARNIVAVKYSNPLLYYLTFPGTYLSVCAYLIYCYCKDRGDKSR</sequence>
<keyword evidence="1" id="KW-0812">Transmembrane</keyword>
<keyword evidence="1" id="KW-0472">Membrane</keyword>
<dbReference type="RefSeq" id="WP_117953353.1">
    <property type="nucleotide sequence ID" value="NZ_QRAN01000005.1"/>
</dbReference>
<feature type="transmembrane region" description="Helical" evidence="1">
    <location>
        <begin position="20"/>
        <end position="37"/>
    </location>
</feature>
<proteinExistence type="predicted"/>
<protein>
    <submittedName>
        <fullName evidence="2">Uncharacterized protein</fullName>
    </submittedName>
</protein>
<reference evidence="2 3" key="1">
    <citation type="submission" date="2018-07" db="EMBL/GenBank/DDBJ databases">
        <title>Halioglobus sp. genome submission.</title>
        <authorList>
            <person name="Ye M.-Q."/>
            <person name="Du Z.-J."/>
        </authorList>
    </citation>
    <scope>NUCLEOTIDE SEQUENCE [LARGE SCALE GENOMIC DNA]</scope>
    <source>
        <strain evidence="2 3">U0301</strain>
    </source>
</reference>
<comment type="caution">
    <text evidence="2">The sequence shown here is derived from an EMBL/GenBank/DDBJ whole genome shotgun (WGS) entry which is preliminary data.</text>
</comment>
<dbReference type="EMBL" id="QRAN01000005">
    <property type="protein sequence ID" value="RLQ22582.1"/>
    <property type="molecule type" value="Genomic_DNA"/>
</dbReference>
<dbReference type="OrthoDB" id="5704557at2"/>
<accession>A0A3L7E2W5</accession>
<feature type="transmembrane region" description="Helical" evidence="1">
    <location>
        <begin position="105"/>
        <end position="127"/>
    </location>
</feature>
<dbReference type="Proteomes" id="UP000265509">
    <property type="component" value="Unassembled WGS sequence"/>
</dbReference>
<evidence type="ECO:0000256" key="1">
    <source>
        <dbReference type="SAM" id="Phobius"/>
    </source>
</evidence>
<organism evidence="2 3">
    <name type="scientific">Seongchinamella sediminis</name>
    <dbReference type="NCBI Taxonomy" id="2283635"/>
    <lineage>
        <taxon>Bacteria</taxon>
        <taxon>Pseudomonadati</taxon>
        <taxon>Pseudomonadota</taxon>
        <taxon>Gammaproteobacteria</taxon>
        <taxon>Cellvibrionales</taxon>
        <taxon>Halieaceae</taxon>
        <taxon>Seongchinamella</taxon>
    </lineage>
</organism>